<accession>A0A6G1L2C2</accession>
<dbReference type="Proteomes" id="UP000799436">
    <property type="component" value="Unassembled WGS sequence"/>
</dbReference>
<feature type="compositionally biased region" description="Basic and acidic residues" evidence="1">
    <location>
        <begin position="1"/>
        <end position="10"/>
    </location>
</feature>
<keyword evidence="3" id="KW-1185">Reference proteome</keyword>
<dbReference type="AlphaFoldDB" id="A0A6G1L2C2"/>
<feature type="compositionally biased region" description="Basic and acidic residues" evidence="1">
    <location>
        <begin position="47"/>
        <end position="56"/>
    </location>
</feature>
<dbReference type="OrthoDB" id="2351940at2759"/>
<name>A0A6G1L2C2_9PEZI</name>
<evidence type="ECO:0000313" key="3">
    <source>
        <dbReference type="Proteomes" id="UP000799436"/>
    </source>
</evidence>
<protein>
    <submittedName>
        <fullName evidence="2">Uncharacterized protein</fullName>
    </submittedName>
</protein>
<organism evidence="2 3">
    <name type="scientific">Teratosphaeria nubilosa</name>
    <dbReference type="NCBI Taxonomy" id="161662"/>
    <lineage>
        <taxon>Eukaryota</taxon>
        <taxon>Fungi</taxon>
        <taxon>Dikarya</taxon>
        <taxon>Ascomycota</taxon>
        <taxon>Pezizomycotina</taxon>
        <taxon>Dothideomycetes</taxon>
        <taxon>Dothideomycetidae</taxon>
        <taxon>Mycosphaerellales</taxon>
        <taxon>Teratosphaeriaceae</taxon>
        <taxon>Teratosphaeria</taxon>
    </lineage>
</organism>
<feature type="region of interest" description="Disordered" evidence="1">
    <location>
        <begin position="1"/>
        <end position="110"/>
    </location>
</feature>
<dbReference type="EMBL" id="ML995866">
    <property type="protein sequence ID" value="KAF2766742.1"/>
    <property type="molecule type" value="Genomic_DNA"/>
</dbReference>
<evidence type="ECO:0000256" key="1">
    <source>
        <dbReference type="SAM" id="MobiDB-lite"/>
    </source>
</evidence>
<sequence length="509" mass="57375">MPDPRLRPMDVRYGNYDSPPAAESSAPRTRRERLRRALQGTNGLAREIIEENEPRNGRTSLLGSINRRRQRSPSSQLDDGRENYSAAAAGEGRLRRAKRRKLDPDEHSAPRKGIRYGWYGQVDPGRLKLDLVSCDGGEHQDPRHPGTYLGPENVLRHDKSVYCSESPSSNIILRHADDSPFCLEKLHIVGPEHGFTAPVREGLVYIAMTLNDLQKYIDPPKYARLNGVHSPPYRRRRPYAASSRSSPERLTLSDALRDPEINAAVEQRERNYARGADSAHDLTSAEGSYYGEDFGFGRTDAEAHCDIPTFPTSDGPDFVVDPEGEHIAVAVLSDEDAGPEETSTQEVLDFRLQRLRLMRRRHDLESWDREDRTSGMYGLRFEANHRERERDGQHNLSRLDALMAMHEMQESPGHDNPFMSLSASVGSLPRTLTGELGAEADAEKDENVTCVRFQIKKNKHKVAIKFDPGLSGRFILLKLWTNGRSNVDVQSVIAKGYGGLRYFPAREAR</sequence>
<evidence type="ECO:0000313" key="2">
    <source>
        <dbReference type="EMBL" id="KAF2766742.1"/>
    </source>
</evidence>
<feature type="region of interest" description="Disordered" evidence="1">
    <location>
        <begin position="227"/>
        <end position="250"/>
    </location>
</feature>
<proteinExistence type="predicted"/>
<reference evidence="2" key="1">
    <citation type="journal article" date="2020" name="Stud. Mycol.">
        <title>101 Dothideomycetes genomes: a test case for predicting lifestyles and emergence of pathogens.</title>
        <authorList>
            <person name="Haridas S."/>
            <person name="Albert R."/>
            <person name="Binder M."/>
            <person name="Bloem J."/>
            <person name="Labutti K."/>
            <person name="Salamov A."/>
            <person name="Andreopoulos B."/>
            <person name="Baker S."/>
            <person name="Barry K."/>
            <person name="Bills G."/>
            <person name="Bluhm B."/>
            <person name="Cannon C."/>
            <person name="Castanera R."/>
            <person name="Culley D."/>
            <person name="Daum C."/>
            <person name="Ezra D."/>
            <person name="Gonzalez J."/>
            <person name="Henrissat B."/>
            <person name="Kuo A."/>
            <person name="Liang C."/>
            <person name="Lipzen A."/>
            <person name="Lutzoni F."/>
            <person name="Magnuson J."/>
            <person name="Mondo S."/>
            <person name="Nolan M."/>
            <person name="Ohm R."/>
            <person name="Pangilinan J."/>
            <person name="Park H.-J."/>
            <person name="Ramirez L."/>
            <person name="Alfaro M."/>
            <person name="Sun H."/>
            <person name="Tritt A."/>
            <person name="Yoshinaga Y."/>
            <person name="Zwiers L.-H."/>
            <person name="Turgeon B."/>
            <person name="Goodwin S."/>
            <person name="Spatafora J."/>
            <person name="Crous P."/>
            <person name="Grigoriev I."/>
        </authorList>
    </citation>
    <scope>NUCLEOTIDE SEQUENCE</scope>
    <source>
        <strain evidence="2">CBS 116005</strain>
    </source>
</reference>
<gene>
    <name evidence="2" type="ORF">EJ03DRAFT_167761</name>
</gene>